<comment type="caution">
    <text evidence="3">The sequence shown here is derived from an EMBL/GenBank/DDBJ whole genome shotgun (WGS) entry which is preliminary data.</text>
</comment>
<dbReference type="NCBIfam" id="TIGR01451">
    <property type="entry name" value="B_ant_repeat"/>
    <property type="match status" value="1"/>
</dbReference>
<evidence type="ECO:0000256" key="2">
    <source>
        <dbReference type="SAM" id="Phobius"/>
    </source>
</evidence>
<feature type="compositionally biased region" description="Polar residues" evidence="1">
    <location>
        <begin position="43"/>
        <end position="71"/>
    </location>
</feature>
<feature type="compositionally biased region" description="Acidic residues" evidence="1">
    <location>
        <begin position="95"/>
        <end position="105"/>
    </location>
</feature>
<protein>
    <submittedName>
        <fullName evidence="3">DUF11 domain-containing protein</fullName>
    </submittedName>
</protein>
<keyword evidence="2" id="KW-0472">Membrane</keyword>
<reference evidence="3" key="2">
    <citation type="journal article" date="2021" name="PeerJ">
        <title>Extensive microbial diversity within the chicken gut microbiome revealed by metagenomics and culture.</title>
        <authorList>
            <person name="Gilroy R."/>
            <person name="Ravi A."/>
            <person name="Getino M."/>
            <person name="Pursley I."/>
            <person name="Horton D.L."/>
            <person name="Alikhan N.F."/>
            <person name="Baker D."/>
            <person name="Gharbi K."/>
            <person name="Hall N."/>
            <person name="Watson M."/>
            <person name="Adriaenssens E.M."/>
            <person name="Foster-Nyarko E."/>
            <person name="Jarju S."/>
            <person name="Secka A."/>
            <person name="Antonio M."/>
            <person name="Oren A."/>
            <person name="Chaudhuri R.R."/>
            <person name="La Ragione R."/>
            <person name="Hildebrand F."/>
            <person name="Pallen M.J."/>
        </authorList>
    </citation>
    <scope>NUCLEOTIDE SEQUENCE</scope>
    <source>
        <strain evidence="3">CHK195-15760</strain>
    </source>
</reference>
<evidence type="ECO:0000313" key="3">
    <source>
        <dbReference type="EMBL" id="HIU51616.1"/>
    </source>
</evidence>
<feature type="region of interest" description="Disordered" evidence="1">
    <location>
        <begin position="43"/>
        <end position="121"/>
    </location>
</feature>
<dbReference type="InterPro" id="IPR013783">
    <property type="entry name" value="Ig-like_fold"/>
</dbReference>
<dbReference type="EMBL" id="DVNH01000022">
    <property type="protein sequence ID" value="HIU51616.1"/>
    <property type="molecule type" value="Genomic_DNA"/>
</dbReference>
<accession>A0A9D1M0X0</accession>
<dbReference type="Proteomes" id="UP000824093">
    <property type="component" value="Unassembled WGS sequence"/>
</dbReference>
<organism evidence="3 4">
    <name type="scientific">Candidatus Merdicola faecigallinarum</name>
    <dbReference type="NCBI Taxonomy" id="2840862"/>
    <lineage>
        <taxon>Bacteria</taxon>
        <taxon>Bacillati</taxon>
        <taxon>Bacillota</taxon>
        <taxon>Clostridia</taxon>
        <taxon>Candidatus Merdicola</taxon>
    </lineage>
</organism>
<proteinExistence type="predicted"/>
<keyword evidence="2" id="KW-1133">Transmembrane helix</keyword>
<sequence>MKGKSVSKKTAITIASIVVLLIVAIILAVVFLKDKGTTEASVDQLSQNSEQTSQGETDQSAEQQEPTEQVANNENTENNNEEDGEEATVAQNEQVAEENDDDNDDTTPRRTVTQVTADNTATTATTQTIEEQSVENVDLAWVQTQIPAGSYAFLNGDVVKPQLESVLTVKTYSNVEGVVNLGETVEYTITVKNNSQDLDAKGIIVSNIIPEGTEFISAIDSHLNDGSYDADARKVTWVIDVNRGETVTLILNVENKIEVGNIVNEAVVDGVTTNQVEVEARDTIAPVYKKLGILNKTHYVEGGDLTYAKEGDEVRVLVSFPEKLAVEPTVKLFGKEYTATYRPASSNPETNTYYYMIDLKMTADMPEGEILFEVYGYADAAGNVGITLNNEAINHEDYPKVTYDITAPELIIKGSDGKDGEKTIGSEGRYSEISFQLHDNFLVKEYEVNGVVSEGLTPAPWSDANYMNIKDLLKEGTNTIILRDMAGNEVSLTFIYDTTAPIHTFAQIKSLTKNVNYAKVGDKVWVYVILNEKLSELPKFTIAGQEGKIVQTEDGSAWNQEWQKYVAEVVMTEDMKEGNIEFTISGYKDLAGNVGEDITGTTDGSFVIFDRTKPVYKNLGIARNKDADDTRDQQYAKEGDSVRVLVSFPEKLDVEPTVKMFGKEYTATYRPDSSNPEANIYFYMADITMTADMPEGEIAFEIDGYTDIAGNAGDPLNNSNINLEAYPRVIYDRTASVTGNVNFPLFILNRDDVNRRQWIRDGEYLRVEANFDEELVENPILTIGTGKKAQTIEFEAKGTLDKKFVYVADIKIDNSILALEDGTQIPFTVTNVIDKAGNTAIYNNDNVTYTDVYGQVTYDNAAPVYDILGIFNDTHYNNGGDVTVATTGDSIRVYLGFKEKLAVEPTVRILGTDTVTELACTFRPDSSNETSFVYMTDFKITDEMNLPEGEVQFEIVGYKDEAGNEGTTLVNKDLNWEKFPKVVYDTVAPEYKAMGIFNWTNNKYGGDVKLATTGEHIRLFVAFPEMLGVNPKVDIYGENGTVTTKELTYSEAAKFYFVEFDTTEDLKLPQGKIQYKIYGYEDAAGNVGRDLTQEDTTDSRYPEVVYDSIAPEYDALGMVNATHYDAKEGNIYYATTGDEIRILVQFDDEKLAVEPKIRVLGENGKVVKEVNMVYADITSANLNTNAYSGQFKITEDMNLSEGQIKFEVYGYEDAAGNVGPVLNNENLKYPSIDQGVVYDKTAPVPHFVSISSTNKNNTYAKVGDQVWVYVAIKEELSKMPVIKINGIETNTIVNDKNEAGTVYVGWIEMTEEMAEGKMTFEISGYEDLAGNIGETIVNKTTDNSSVTFDKTAPGLKELRVQNFYNPTGNQNYSGLTQNPGQNKGIAITVNTTELLGKNPTIVVGGKEFEVPVQEPQFNKYVLYVDLTEDMQLVEGEKIKVTVKGLEDLAGNIGEETTSEGNDNYYVIFDKSAPKYSKLGITNITHYYEEGSDITVAGTGDQVRVLAFFDEKLVTEPRVRVLDANGNMIKDIECPYSDLTSNSVKTNAYLANFKITEDMNLPEGEIKFEVYGYTDAAGNVGETLANGKINYDPYVKVVYDKTAPVYTNLGIARNKDANDTRNQKYAKIGDSIRVLVSFAEKLTTEPKVEMFGKVYDMTYRPDSSNEMAKVYYYMADVDITEDMPEGEIEFEIYGYTDAAGNIGEELTNKSVNDELYTNVIIDNTPPAIAPTEDSISGTEGNYSRIGLTVNDKNGVASYEINNETLILTNGEIVYEKLKDYLNEGSNTVTASDNAGNTANFTFNYDCTPAVRRATNILKYGESNEQSEYYVKPGDKIYMNISFKEKLAHNPTFTLINNGKEYVMDQKLVTAREPNKDGNFDYTVIYEIPENTEFVDGEITLKVSNLEDVYGNKIADENGPTNGHKVFFDKTPPKLQPSYWRKTVEADKEAKFTEDMYPDVVATDNFEGARVEFLNNTVDMGTPGVYKLQYVTTDLAGNKSYNDIFITVVDTTIPGFQTSYWTKTVEANKDIEFTGNLLPEVSATDNATGNIKPELVNNNVDMGTPGTYTLQYVTTDLSGNQAFNDIFITVVDTTIPGFQTSYWTKTVEVNENNPEFPKSLLPEVSATDNANGEVKVELVSNNVDMTKPGVYTLQYTSTDANGNVAWNGITIIVVEKGTLNSDEGE</sequence>
<feature type="transmembrane region" description="Helical" evidence="2">
    <location>
        <begin position="12"/>
        <end position="32"/>
    </location>
</feature>
<name>A0A9D1M0X0_9FIRM</name>
<keyword evidence="2" id="KW-0812">Transmembrane</keyword>
<feature type="compositionally biased region" description="Low complexity" evidence="1">
    <location>
        <begin position="111"/>
        <end position="121"/>
    </location>
</feature>
<evidence type="ECO:0000256" key="1">
    <source>
        <dbReference type="SAM" id="MobiDB-lite"/>
    </source>
</evidence>
<evidence type="ECO:0000313" key="4">
    <source>
        <dbReference type="Proteomes" id="UP000824093"/>
    </source>
</evidence>
<gene>
    <name evidence="3" type="ORF">IAB70_03230</name>
</gene>
<dbReference type="InterPro" id="IPR047589">
    <property type="entry name" value="DUF11_rpt"/>
</dbReference>
<reference evidence="3" key="1">
    <citation type="submission" date="2020-10" db="EMBL/GenBank/DDBJ databases">
        <authorList>
            <person name="Gilroy R."/>
        </authorList>
    </citation>
    <scope>NUCLEOTIDE SEQUENCE</scope>
    <source>
        <strain evidence="3">CHK195-15760</strain>
    </source>
</reference>
<dbReference type="Gene3D" id="2.60.40.10">
    <property type="entry name" value="Immunoglobulins"/>
    <property type="match status" value="3"/>
</dbReference>